<proteinExistence type="predicted"/>
<organism evidence="6 7">
    <name type="scientific">Candidatus Pantoea carbekii</name>
    <dbReference type="NCBI Taxonomy" id="1235990"/>
    <lineage>
        <taxon>Bacteria</taxon>
        <taxon>Pseudomonadati</taxon>
        <taxon>Pseudomonadota</taxon>
        <taxon>Gammaproteobacteria</taxon>
        <taxon>Enterobacterales</taxon>
        <taxon>Erwiniaceae</taxon>
        <taxon>Pantoea</taxon>
    </lineage>
</organism>
<evidence type="ECO:0000256" key="2">
    <source>
        <dbReference type="ARBA" id="ARBA00022801"/>
    </source>
</evidence>
<dbReference type="eggNOG" id="COG0258">
    <property type="taxonomic scope" value="Bacteria"/>
</dbReference>
<dbReference type="SMART" id="SM00475">
    <property type="entry name" value="53EXOc"/>
    <property type="match status" value="1"/>
</dbReference>
<evidence type="ECO:0000313" key="6">
    <source>
        <dbReference type="EMBL" id="BAO00042.1"/>
    </source>
</evidence>
<reference evidence="6 7" key="1">
    <citation type="submission" date="2012-10" db="EMBL/GenBank/DDBJ databases">
        <title>Genome sequence of the symbiont of the pentatomidae stink bug Halyomorpha halys.</title>
        <authorList>
            <person name="Kobayashi H."/>
            <person name="Fujii-Muramatsu R."/>
            <person name="Takeishi K."/>
            <person name="Noda H."/>
        </authorList>
    </citation>
    <scope>NUCLEOTIDE SEQUENCE [LARGE SCALE GENOMIC DNA]</scope>
</reference>
<evidence type="ECO:0000256" key="3">
    <source>
        <dbReference type="ARBA" id="ARBA00022839"/>
    </source>
</evidence>
<dbReference type="Gene3D" id="3.40.50.1010">
    <property type="entry name" value="5'-nuclease"/>
    <property type="match status" value="1"/>
</dbReference>
<dbReference type="GO" id="GO:0008409">
    <property type="term" value="F:5'-3' exonuclease activity"/>
    <property type="evidence" value="ECO:0007669"/>
    <property type="project" value="InterPro"/>
</dbReference>
<dbReference type="PATRIC" id="fig|1235990.3.peg.71"/>
<dbReference type="Gene3D" id="1.10.150.20">
    <property type="entry name" value="5' to 3' exonuclease, C-terminal subdomain"/>
    <property type="match status" value="1"/>
</dbReference>
<evidence type="ECO:0000256" key="1">
    <source>
        <dbReference type="ARBA" id="ARBA00022722"/>
    </source>
</evidence>
<keyword evidence="4" id="KW-0238">DNA-binding</keyword>
<keyword evidence="7" id="KW-1185">Reference proteome</keyword>
<evidence type="ECO:0000256" key="4">
    <source>
        <dbReference type="ARBA" id="ARBA00023125"/>
    </source>
</evidence>
<dbReference type="InterPro" id="IPR029060">
    <property type="entry name" value="PIN-like_dom_sf"/>
</dbReference>
<dbReference type="InterPro" id="IPR020046">
    <property type="entry name" value="5-3_exonucl_a-hlix_arch_N"/>
</dbReference>
<gene>
    <name evidence="6" type="primary">polA</name>
    <name evidence="6" type="ORF">HHS_00720</name>
</gene>
<dbReference type="FunFam" id="1.10.150.20:FF:000003">
    <property type="entry name" value="DNA polymerase I"/>
    <property type="match status" value="1"/>
</dbReference>
<dbReference type="GO" id="GO:0033567">
    <property type="term" value="P:DNA replication, Okazaki fragment processing"/>
    <property type="evidence" value="ECO:0007669"/>
    <property type="project" value="InterPro"/>
</dbReference>
<dbReference type="CDD" id="cd09859">
    <property type="entry name" value="PIN_53EXO"/>
    <property type="match status" value="1"/>
</dbReference>
<dbReference type="Pfam" id="PF01367">
    <property type="entry name" value="5_3_exonuc"/>
    <property type="match status" value="1"/>
</dbReference>
<dbReference type="InterPro" id="IPR020045">
    <property type="entry name" value="DNA_polI_H3TH"/>
</dbReference>
<feature type="domain" description="5'-3' exonuclease" evidence="5">
    <location>
        <begin position="6"/>
        <end position="267"/>
    </location>
</feature>
<dbReference type="Pfam" id="PF02739">
    <property type="entry name" value="5_3_exonuc_N"/>
    <property type="match status" value="1"/>
</dbReference>
<keyword evidence="1" id="KW-0540">Nuclease</keyword>
<dbReference type="InterPro" id="IPR002421">
    <property type="entry name" value="5-3_exonuclease"/>
</dbReference>
<dbReference type="CDD" id="cd09898">
    <property type="entry name" value="H3TH_53EXO"/>
    <property type="match status" value="1"/>
</dbReference>
<dbReference type="GO" id="GO:0003677">
    <property type="term" value="F:DNA binding"/>
    <property type="evidence" value="ECO:0007669"/>
    <property type="project" value="UniProtKB-KW"/>
</dbReference>
<dbReference type="EMBL" id="AP012554">
    <property type="protein sequence ID" value="BAO00042.1"/>
    <property type="molecule type" value="Genomic_DNA"/>
</dbReference>
<evidence type="ECO:0000313" key="7">
    <source>
        <dbReference type="Proteomes" id="UP000016900"/>
    </source>
</evidence>
<dbReference type="PANTHER" id="PTHR42646:SF2">
    <property type="entry name" value="5'-3' EXONUCLEASE FAMILY PROTEIN"/>
    <property type="match status" value="1"/>
</dbReference>
<dbReference type="GO" id="GO:0017108">
    <property type="term" value="F:5'-flap endonuclease activity"/>
    <property type="evidence" value="ECO:0007669"/>
    <property type="project" value="InterPro"/>
</dbReference>
<protein>
    <submittedName>
        <fullName evidence="6">PolA protein</fullName>
    </submittedName>
</protein>
<dbReference type="KEGG" id="hhs:HHS_00720"/>
<dbReference type="InterPro" id="IPR008918">
    <property type="entry name" value="HhH2"/>
</dbReference>
<dbReference type="SUPFAM" id="SSF88723">
    <property type="entry name" value="PIN domain-like"/>
    <property type="match status" value="1"/>
</dbReference>
<dbReference type="Proteomes" id="UP000016900">
    <property type="component" value="Chromosome"/>
</dbReference>
<dbReference type="SMART" id="SM00279">
    <property type="entry name" value="HhH2"/>
    <property type="match status" value="1"/>
</dbReference>
<keyword evidence="2" id="KW-0378">Hydrolase</keyword>
<sequence>MTTEKNPLILVDGSSYLYRAYYVFSFFTNSLNEPTGAIYGMLNMLKNLLIQHKHCQIVIVFDTVGKTFRKKLFEKYKSNRPRMPDKLQQQIKPLYNIIRAMGISLLEIKGVEADDIIGTLAVQAQKTGRTVLISTIDKDIAQLVTPNIMLMNTRMNTILGPEEVRKKYGVPPSLIIDLLAMIGDKTDNIPGIPGVGQKTAETLIKIFGNIHSIYNNLDKLNTVALRGIKTIISNFEKNRDLAFLSYKLATIKTDIEIKLLDKQLIIQEPNIETLKALFKRYEFKHWLNELNSGKWLQRKKNTHETKFTYF</sequence>
<evidence type="ECO:0000259" key="5">
    <source>
        <dbReference type="SMART" id="SM00475"/>
    </source>
</evidence>
<dbReference type="AlphaFoldDB" id="U3U6T1"/>
<dbReference type="STRING" id="1235990.BMSBPS_0538"/>
<name>U3U6T1_9GAMM</name>
<dbReference type="SUPFAM" id="SSF47807">
    <property type="entry name" value="5' to 3' exonuclease, C-terminal subdomain"/>
    <property type="match status" value="1"/>
</dbReference>
<dbReference type="InterPro" id="IPR036279">
    <property type="entry name" value="5-3_exonuclease_C_sf"/>
</dbReference>
<dbReference type="InterPro" id="IPR038969">
    <property type="entry name" value="FEN"/>
</dbReference>
<dbReference type="FunFam" id="3.40.50.1010:FF:000001">
    <property type="entry name" value="DNA polymerase I"/>
    <property type="match status" value="1"/>
</dbReference>
<dbReference type="PANTHER" id="PTHR42646">
    <property type="entry name" value="FLAP ENDONUCLEASE XNI"/>
    <property type="match status" value="1"/>
</dbReference>
<keyword evidence="3" id="KW-0269">Exonuclease</keyword>
<accession>U3U6T1</accession>